<feature type="region of interest" description="Disordered" evidence="13">
    <location>
        <begin position="963"/>
        <end position="994"/>
    </location>
</feature>
<dbReference type="FunFam" id="1.10.290.10:FF:000001">
    <property type="entry name" value="DNA topoisomerase"/>
    <property type="match status" value="1"/>
</dbReference>
<evidence type="ECO:0000256" key="12">
    <source>
        <dbReference type="RuleBase" id="RU362092"/>
    </source>
</evidence>
<evidence type="ECO:0000256" key="11">
    <source>
        <dbReference type="PROSITE-ProRule" id="PRU01343"/>
    </source>
</evidence>
<comment type="function">
    <text evidence="12">Introduces a single-strand break via transesterification at a target site in duplex DNA. Releases the supercoiling and torsional tension of DNA introduced during the DNA replication and transcription by transiently cleaving and rejoining one strand of the DNA duplex. The scissile phosphodiester is attacked by the catalytic tyrosine of the enzyme, resulting in the formation of a DNA-(5'-phosphotyrosyl)-enzyme intermediate and the expulsion of a 3'-OH DNA strand.</text>
</comment>
<keyword evidence="7" id="KW-0862">Zinc</keyword>
<dbReference type="InterPro" id="IPR003601">
    <property type="entry name" value="Topo_IA_2"/>
</dbReference>
<feature type="compositionally biased region" description="Basic and acidic residues" evidence="13">
    <location>
        <begin position="794"/>
        <end position="804"/>
    </location>
</feature>
<dbReference type="Pfam" id="PF01131">
    <property type="entry name" value="Topoisom_bac"/>
    <property type="match status" value="1"/>
</dbReference>
<evidence type="ECO:0000259" key="16">
    <source>
        <dbReference type="PROSITE" id="PS52039"/>
    </source>
</evidence>
<dbReference type="OMA" id="MELAMGD"/>
<feature type="compositionally biased region" description="Gly residues" evidence="13">
    <location>
        <begin position="779"/>
        <end position="793"/>
    </location>
</feature>
<reference evidence="18" key="1">
    <citation type="submission" date="2003-08" db="EMBL/GenBank/DDBJ databases">
        <authorList>
            <person name="Birren B."/>
            <person name="Nusbaum C."/>
            <person name="Abebe A."/>
            <person name="Abouelleil A."/>
            <person name="Adekoya E."/>
            <person name="Ait-zahra M."/>
            <person name="Allen N."/>
            <person name="Allen T."/>
            <person name="An P."/>
            <person name="Anderson M."/>
            <person name="Anderson S."/>
            <person name="Arachchi H."/>
            <person name="Armbruster J."/>
            <person name="Bachantsang P."/>
            <person name="Baldwin J."/>
            <person name="Barry A."/>
            <person name="Bayul T."/>
            <person name="Blitshsteyn B."/>
            <person name="Bloom T."/>
            <person name="Blye J."/>
            <person name="Boguslavskiy L."/>
            <person name="Borowsky M."/>
            <person name="Boukhgalter B."/>
            <person name="Brunache A."/>
            <person name="Butler J."/>
            <person name="Calixte N."/>
            <person name="Calvo S."/>
            <person name="Camarata J."/>
            <person name="Campo K."/>
            <person name="Chang J."/>
            <person name="Cheshatsang Y."/>
            <person name="Citroen M."/>
            <person name="Collymore A."/>
            <person name="Considine T."/>
            <person name="Cook A."/>
            <person name="Cooke P."/>
            <person name="Corum B."/>
            <person name="Cuomo C."/>
            <person name="David R."/>
            <person name="Dawoe T."/>
            <person name="Degray S."/>
            <person name="Dodge S."/>
            <person name="Dooley K."/>
            <person name="Dorje P."/>
            <person name="Dorjee K."/>
            <person name="Dorris L."/>
            <person name="Duffey N."/>
            <person name="Dupes A."/>
            <person name="Elkins T."/>
            <person name="Engels R."/>
            <person name="Erickson J."/>
            <person name="Farina A."/>
            <person name="Faro S."/>
            <person name="Ferreira P."/>
            <person name="Fischer H."/>
            <person name="Fitzgerald M."/>
            <person name="Foley K."/>
            <person name="Gage D."/>
            <person name="Galagan J."/>
            <person name="Gearin G."/>
            <person name="Gnerre S."/>
            <person name="Gnirke A."/>
            <person name="Goyette A."/>
            <person name="Graham J."/>
            <person name="Grandbois E."/>
            <person name="Gyaltsen K."/>
            <person name="Hafez N."/>
            <person name="Hagopian D."/>
            <person name="Hagos B."/>
            <person name="Hall J."/>
            <person name="Hatcher B."/>
            <person name="Heller A."/>
            <person name="Higgins H."/>
            <person name="Honan T."/>
            <person name="Horn A."/>
            <person name="Houde N."/>
            <person name="Hughes L."/>
            <person name="Hulme W."/>
            <person name="Husby E."/>
            <person name="Iliev I."/>
            <person name="Jaffe D."/>
            <person name="Jones C."/>
            <person name="Kamal M."/>
            <person name="Kamat A."/>
            <person name="Kamvysselis M."/>
            <person name="Karlsson E."/>
            <person name="Kells C."/>
            <person name="Kieu A."/>
            <person name="Kisner P."/>
            <person name="Kodira C."/>
            <person name="Kulbokas E."/>
            <person name="Labutti K."/>
            <person name="Lama D."/>
            <person name="Landers T."/>
            <person name="Leger J."/>
            <person name="Levine S."/>
            <person name="Lewis D."/>
            <person name="Lewis T."/>
            <person name="Lindblad-toh K."/>
            <person name="Liu X."/>
            <person name="Lokyitsang T."/>
            <person name="Lokyitsang Y."/>
            <person name="Lucien O."/>
            <person name="Lui A."/>
            <person name="Ma L.J."/>
            <person name="Mabbitt R."/>
            <person name="Macdonald J."/>
            <person name="Maclean C."/>
            <person name="Major J."/>
            <person name="Manning J."/>
            <person name="Marabella R."/>
            <person name="Maru K."/>
            <person name="Matthews C."/>
            <person name="Mauceli E."/>
            <person name="Mccarthy M."/>
            <person name="Mcdonough S."/>
            <person name="Mcghee T."/>
            <person name="Meldrim J."/>
            <person name="Meneus L."/>
            <person name="Mesirov J."/>
            <person name="Mihalev A."/>
            <person name="Mihova T."/>
            <person name="Mikkelsen T."/>
            <person name="Mlenga V."/>
            <person name="Moru K."/>
            <person name="Mozes J."/>
            <person name="Mulrain L."/>
            <person name="Munson G."/>
            <person name="Naylor J."/>
            <person name="Newes C."/>
            <person name="Nguyen C."/>
            <person name="Nguyen N."/>
            <person name="Nguyen T."/>
            <person name="Nicol R."/>
            <person name="Nielsen C."/>
            <person name="Nizzari M."/>
            <person name="Norbu C."/>
            <person name="Norbu N."/>
            <person name="O'donnell P."/>
            <person name="Okoawo O."/>
            <person name="O'leary S."/>
            <person name="Omotosho B."/>
            <person name="O'neill K."/>
            <person name="Osman S."/>
            <person name="Parker S."/>
            <person name="Perrin D."/>
            <person name="Phunkhang P."/>
            <person name="Piqani B."/>
            <person name="Purcell S."/>
            <person name="Rachupka T."/>
            <person name="Ramasamy U."/>
            <person name="Rameau R."/>
            <person name="Ray V."/>
            <person name="Raymond C."/>
            <person name="Retta R."/>
            <person name="Richardson S."/>
            <person name="Rise C."/>
            <person name="Rodriguez J."/>
            <person name="Rogers J."/>
            <person name="Rogov P."/>
            <person name="Rutman M."/>
            <person name="Schupbach R."/>
            <person name="Seaman C."/>
            <person name="Settipalli S."/>
            <person name="Sharpe T."/>
            <person name="Sheridan J."/>
            <person name="Sherpa N."/>
            <person name="Shi J."/>
            <person name="Smirnov S."/>
            <person name="Smith C."/>
            <person name="Sougnez C."/>
            <person name="Spencer B."/>
            <person name="Stalker J."/>
            <person name="Stange-thomann N."/>
            <person name="Stavropoulos S."/>
            <person name="Stetson K."/>
            <person name="Stone C."/>
            <person name="Stone S."/>
            <person name="Stubbs M."/>
            <person name="Talamas J."/>
            <person name="Tchuinga P."/>
            <person name="Tenzing P."/>
            <person name="Tesfaye S."/>
            <person name="Theodore J."/>
            <person name="Thoulutsang Y."/>
            <person name="Topham K."/>
            <person name="Towey S."/>
            <person name="Tsamla T."/>
            <person name="Tsomo N."/>
            <person name="Vallee D."/>
            <person name="Vassiliev H."/>
            <person name="Venkataraman V."/>
            <person name="Vinson J."/>
            <person name="Vo A."/>
            <person name="Wade C."/>
            <person name="Wang S."/>
            <person name="Wangchuk T."/>
            <person name="Wangdi T."/>
            <person name="Whittaker C."/>
            <person name="Wilkinson J."/>
            <person name="Wu Y."/>
            <person name="Wyman D."/>
            <person name="Yadav S."/>
            <person name="Yang S."/>
            <person name="Yang X."/>
            <person name="Yeager S."/>
            <person name="Yee E."/>
            <person name="Young G."/>
            <person name="Zainoun J."/>
            <person name="Zembeck L."/>
            <person name="Zimmer A."/>
            <person name="Zody M."/>
            <person name="Lander E."/>
        </authorList>
    </citation>
    <scope>NUCLEOTIDE SEQUENCE [LARGE SCALE GENOMIC DNA]</scope>
</reference>
<feature type="region of interest" description="Disordered" evidence="13">
    <location>
        <begin position="410"/>
        <end position="436"/>
    </location>
</feature>
<dbReference type="FunFam" id="1.10.460.10:FF:000020">
    <property type="entry name" value="DNA topoisomerase 3-alpha"/>
    <property type="match status" value="1"/>
</dbReference>
<name>H2Z235_CIOSA</name>
<dbReference type="SUPFAM" id="SSF57783">
    <property type="entry name" value="Zinc beta-ribbon"/>
    <property type="match status" value="1"/>
</dbReference>
<dbReference type="InterPro" id="IPR013825">
    <property type="entry name" value="Topo_IA_cen_sub2"/>
</dbReference>
<dbReference type="Gene3D" id="1.10.460.10">
    <property type="entry name" value="Topoisomerase I, domain 2"/>
    <property type="match status" value="1"/>
</dbReference>
<dbReference type="eggNOG" id="KOG1956">
    <property type="taxonomic scope" value="Eukaryota"/>
</dbReference>
<evidence type="ECO:0000256" key="1">
    <source>
        <dbReference type="ARBA" id="ARBA00000213"/>
    </source>
</evidence>
<dbReference type="InterPro" id="IPR023405">
    <property type="entry name" value="Topo_IA_core_domain"/>
</dbReference>
<evidence type="ECO:0000256" key="3">
    <source>
        <dbReference type="ARBA" id="ARBA00012891"/>
    </source>
</evidence>
<feature type="domain" description="Toprim" evidence="14">
    <location>
        <begin position="39"/>
        <end position="183"/>
    </location>
</feature>
<protein>
    <recommendedName>
        <fullName evidence="3 12">DNA topoisomerase</fullName>
        <ecNumber evidence="3 12">5.6.2.1</ecNumber>
    </recommendedName>
</protein>
<dbReference type="InterPro" id="IPR023406">
    <property type="entry name" value="Topo_IA_AS"/>
</dbReference>
<evidence type="ECO:0000256" key="10">
    <source>
        <dbReference type="ARBA" id="ARBA00023235"/>
    </source>
</evidence>
<dbReference type="PROSITE" id="PS50880">
    <property type="entry name" value="TOPRIM"/>
    <property type="match status" value="1"/>
</dbReference>
<reference evidence="17" key="3">
    <citation type="submission" date="2025-09" db="UniProtKB">
        <authorList>
            <consortium name="Ensembl"/>
        </authorList>
    </citation>
    <scope>IDENTIFICATION</scope>
</reference>
<dbReference type="InterPro" id="IPR006171">
    <property type="entry name" value="TOPRIM_dom"/>
</dbReference>
<dbReference type="Pfam" id="PF06839">
    <property type="entry name" value="Zn_ribbon_GRF"/>
    <property type="match status" value="2"/>
</dbReference>
<sequence length="1011" mass="113776">YILLQLAFRHMNIGILTGVRILFFRRYSAKMPCQASVFKVLNVAEKNDAAKRISDILSGHQYQVRNGLSRFNKIYEFNYYMLGQNCSISFTSLSGHLLNYDFTGIYRKWYSCHPLSLFDVAVEKNVTENMVDIKRTLEREVRNSQALVIWTDCDREGENIGFEIINICRNIKSNIPVYRARFSEITDRSIKSACNNLQQPDQRVSDAVDVRQELDLRIGAAFTRFQTLRLQKVFPNTLADKLISYGSCQFPTLGFVVERYKAREQFQPEDFWKIEVVHTITQNEADGPITSTFSWKRNRLFNELACQVLYANCETPVVATVTNVSSRPRSRWRPLAMDTVELEKLASRKLRINAKETMKIAESLYTQGYISYPRTETNSFPKDFNLERLVQEQTSHPDWGGFASRLLGLNGGPQPRNGHKSDQAHPPIHPTKAAPHLTGNNARIYELITRHFLACCHRDAKGQETSVEIEVGGESFSVQGLMIIERNYLEVYHYDRWNGKIIAVYEIGDQFEPTDVRMTSGRTTAPLLTEADLISLMDKHGIGTDATHAEHIETIKQRMYVGLTNDQRFLPGELGMGLVEGYDLMGYAMSRPELRAELEADLRRICDGTANKNDVLQRHISTYRSVFQEAIQKADKLDEALSAYFGDATRVEGSNLLNPSGASPPVRPCPRCGKDMILKKKRDGGFMLSCTGYPNCRNALFLPSSVLDITVDSSVCPNCQPSPVHQVNVKLNPRSIPAYFSSDQIICIGGCDDDVTNVLGLSQQSQRGGFSSRRAAPRGVGGRGVGRGGGVGGRGERGRRERTWRARPGTAAPRGGTREKRKMPTPAHPHPHSNENTPMCNCSEMAVVLTVRREGPNTGRQFYKCSKQSGGCDFFLWADDRQSPRQPATPPTSFSNHRPQQNAGSGDRMCKCNIQAVQRTVQKDGPNKGRVFYTCDKPRAEQCGFFEWEDAVPGSLVFGRHNTTPSYRLAQPSQYNTQQPNQPRPAGRSRKAPTCGLCREVGHTRRSCPNR</sequence>
<dbReference type="GO" id="GO:0031422">
    <property type="term" value="C:RecQ family helicase-topoisomerase III complex"/>
    <property type="evidence" value="ECO:0007669"/>
    <property type="project" value="TreeGrafter"/>
</dbReference>
<dbReference type="InterPro" id="IPR034144">
    <property type="entry name" value="TOPRIM_TopoIII"/>
</dbReference>
<feature type="region of interest" description="Disordered" evidence="13">
    <location>
        <begin position="881"/>
        <end position="908"/>
    </location>
</feature>
<dbReference type="GeneTree" id="ENSGT00940000156701"/>
<dbReference type="EC" id="5.6.2.1" evidence="3 12"/>
<dbReference type="STRING" id="51511.ENSCSAVP00000011647"/>
<keyword evidence="9 12" id="KW-0238">DNA-binding</keyword>
<feature type="compositionally biased region" description="Polar residues" evidence="13">
    <location>
        <begin position="963"/>
        <end position="981"/>
    </location>
</feature>
<dbReference type="Gene3D" id="2.70.20.10">
    <property type="entry name" value="Topoisomerase I, domain 3"/>
    <property type="match status" value="1"/>
</dbReference>
<keyword evidence="4" id="KW-0479">Metal-binding</keyword>
<keyword evidence="10 12" id="KW-0413">Isomerase</keyword>
<dbReference type="Gene3D" id="1.10.290.10">
    <property type="entry name" value="Topoisomerase I, domain 4"/>
    <property type="match status" value="1"/>
</dbReference>
<evidence type="ECO:0000259" key="15">
    <source>
        <dbReference type="PROSITE" id="PS51999"/>
    </source>
</evidence>
<evidence type="ECO:0000256" key="8">
    <source>
        <dbReference type="ARBA" id="ARBA00023029"/>
    </source>
</evidence>
<reference evidence="17" key="2">
    <citation type="submission" date="2025-08" db="UniProtKB">
        <authorList>
            <consortium name="Ensembl"/>
        </authorList>
    </citation>
    <scope>IDENTIFICATION</scope>
</reference>
<dbReference type="CDD" id="cd03362">
    <property type="entry name" value="TOPRIM_TopoIA_TopoIII"/>
    <property type="match status" value="1"/>
</dbReference>
<organism evidence="17 18">
    <name type="scientific">Ciona savignyi</name>
    <name type="common">Pacific transparent sea squirt</name>
    <dbReference type="NCBI Taxonomy" id="51511"/>
    <lineage>
        <taxon>Eukaryota</taxon>
        <taxon>Metazoa</taxon>
        <taxon>Chordata</taxon>
        <taxon>Tunicata</taxon>
        <taxon>Ascidiacea</taxon>
        <taxon>Phlebobranchia</taxon>
        <taxon>Cionidae</taxon>
        <taxon>Ciona</taxon>
    </lineage>
</organism>
<dbReference type="PRINTS" id="PR00417">
    <property type="entry name" value="PRTPISMRASEI"/>
</dbReference>
<keyword evidence="5" id="KW-0677">Repeat</keyword>
<dbReference type="SMART" id="SM00436">
    <property type="entry name" value="TOP1Bc"/>
    <property type="match status" value="1"/>
</dbReference>
<dbReference type="InterPro" id="IPR000380">
    <property type="entry name" value="Topo_IA"/>
</dbReference>
<dbReference type="InterPro" id="IPR013824">
    <property type="entry name" value="Topo_IA_cen_sub1"/>
</dbReference>
<dbReference type="PROSITE" id="PS52039">
    <property type="entry name" value="TOPO_IA_2"/>
    <property type="match status" value="1"/>
</dbReference>
<dbReference type="Pfam" id="PF01751">
    <property type="entry name" value="Toprim"/>
    <property type="match status" value="1"/>
</dbReference>
<dbReference type="GO" id="GO:0003677">
    <property type="term" value="F:DNA binding"/>
    <property type="evidence" value="ECO:0007669"/>
    <property type="project" value="UniProtKB-KW"/>
</dbReference>
<feature type="region of interest" description="Disordered" evidence="13">
    <location>
        <begin position="765"/>
        <end position="838"/>
    </location>
</feature>
<dbReference type="GO" id="GO:0008270">
    <property type="term" value="F:zinc ion binding"/>
    <property type="evidence" value="ECO:0007669"/>
    <property type="project" value="UniProtKB-KW"/>
</dbReference>
<dbReference type="PANTHER" id="PTHR11390:SF21">
    <property type="entry name" value="DNA TOPOISOMERASE 3-ALPHA"/>
    <property type="match status" value="1"/>
</dbReference>
<comment type="catalytic activity">
    <reaction evidence="1 12">
        <text>ATP-independent breakage of single-stranded DNA, followed by passage and rejoining.</text>
        <dbReference type="EC" id="5.6.2.1"/>
    </reaction>
</comment>
<keyword evidence="6 11" id="KW-0863">Zinc-finger</keyword>
<dbReference type="FunFam" id="3.40.50.140:FF:000003">
    <property type="entry name" value="DNA topoisomerase"/>
    <property type="match status" value="1"/>
</dbReference>
<accession>H2Z235</accession>
<dbReference type="SUPFAM" id="SSF56712">
    <property type="entry name" value="Prokaryotic type I DNA topoisomerase"/>
    <property type="match status" value="1"/>
</dbReference>
<dbReference type="SMART" id="SM00437">
    <property type="entry name" value="TOP1Ac"/>
    <property type="match status" value="1"/>
</dbReference>
<feature type="domain" description="GRF-type" evidence="15">
    <location>
        <begin position="840"/>
        <end position="881"/>
    </location>
</feature>
<dbReference type="Gene3D" id="3.40.50.140">
    <property type="match status" value="1"/>
</dbReference>
<evidence type="ECO:0000256" key="5">
    <source>
        <dbReference type="ARBA" id="ARBA00022737"/>
    </source>
</evidence>
<keyword evidence="8 12" id="KW-0799">Topoisomerase</keyword>
<dbReference type="PROSITE" id="PS00396">
    <property type="entry name" value="TOPO_IA_1"/>
    <property type="match status" value="1"/>
</dbReference>
<evidence type="ECO:0000256" key="6">
    <source>
        <dbReference type="ARBA" id="ARBA00022771"/>
    </source>
</evidence>
<evidence type="ECO:0000256" key="9">
    <source>
        <dbReference type="ARBA" id="ARBA00023125"/>
    </source>
</evidence>
<proteinExistence type="inferred from homology"/>
<feature type="compositionally biased region" description="Low complexity" evidence="13">
    <location>
        <begin position="765"/>
        <end position="778"/>
    </location>
</feature>
<feature type="domain" description="Topo IA-type catalytic" evidence="16">
    <location>
        <begin position="201"/>
        <end position="627"/>
    </location>
</feature>
<dbReference type="GO" id="GO:0005634">
    <property type="term" value="C:nucleus"/>
    <property type="evidence" value="ECO:0007669"/>
    <property type="project" value="TreeGrafter"/>
</dbReference>
<dbReference type="InParanoid" id="H2Z235"/>
<dbReference type="Proteomes" id="UP000007875">
    <property type="component" value="Unassembled WGS sequence"/>
</dbReference>
<dbReference type="PROSITE" id="PS51999">
    <property type="entry name" value="ZF_GRF"/>
    <property type="match status" value="2"/>
</dbReference>
<dbReference type="Ensembl" id="ENSCSAVT00000011783.1">
    <property type="protein sequence ID" value="ENSCSAVP00000011647.1"/>
    <property type="gene ID" value="ENSCSAVG00000006829.1"/>
</dbReference>
<dbReference type="CDD" id="cd00186">
    <property type="entry name" value="TOP1Ac"/>
    <property type="match status" value="1"/>
</dbReference>
<dbReference type="AlphaFoldDB" id="H2Z235"/>
<dbReference type="InterPro" id="IPR003602">
    <property type="entry name" value="Topo_IA_DNA-bd_dom"/>
</dbReference>
<evidence type="ECO:0000313" key="17">
    <source>
        <dbReference type="Ensembl" id="ENSCSAVP00000011647.1"/>
    </source>
</evidence>
<comment type="similarity">
    <text evidence="2 12">Belongs to the type IA topoisomerase family.</text>
</comment>
<evidence type="ECO:0000256" key="7">
    <source>
        <dbReference type="ARBA" id="ARBA00022833"/>
    </source>
</evidence>
<dbReference type="Gene3D" id="3.30.65.10">
    <property type="entry name" value="Bacterial Topoisomerase I, domain 1"/>
    <property type="match status" value="1"/>
</dbReference>
<feature type="domain" description="GRF-type" evidence="15">
    <location>
        <begin position="910"/>
        <end position="952"/>
    </location>
</feature>
<dbReference type="GO" id="GO:0003917">
    <property type="term" value="F:DNA topoisomerase type I (single strand cut, ATP-independent) activity"/>
    <property type="evidence" value="ECO:0007669"/>
    <property type="project" value="UniProtKB-EC"/>
</dbReference>
<dbReference type="GO" id="GO:0006265">
    <property type="term" value="P:DNA topological change"/>
    <property type="evidence" value="ECO:0007669"/>
    <property type="project" value="InterPro"/>
</dbReference>
<dbReference type="InterPro" id="IPR013498">
    <property type="entry name" value="Topo_IA_Znf"/>
</dbReference>
<evidence type="ECO:0000256" key="4">
    <source>
        <dbReference type="ARBA" id="ARBA00022723"/>
    </source>
</evidence>
<evidence type="ECO:0000256" key="13">
    <source>
        <dbReference type="SAM" id="MobiDB-lite"/>
    </source>
</evidence>
<dbReference type="GO" id="GO:0006281">
    <property type="term" value="P:DNA repair"/>
    <property type="evidence" value="ECO:0007669"/>
    <property type="project" value="TreeGrafter"/>
</dbReference>
<dbReference type="PANTHER" id="PTHR11390">
    <property type="entry name" value="PROKARYOTIC DNA TOPOISOMERASE"/>
    <property type="match status" value="1"/>
</dbReference>
<dbReference type="InterPro" id="IPR010666">
    <property type="entry name" value="Znf_GRF"/>
</dbReference>
<dbReference type="GO" id="GO:0006310">
    <property type="term" value="P:DNA recombination"/>
    <property type="evidence" value="ECO:0007669"/>
    <property type="project" value="TreeGrafter"/>
</dbReference>
<evidence type="ECO:0000259" key="14">
    <source>
        <dbReference type="PROSITE" id="PS50880"/>
    </source>
</evidence>
<dbReference type="Pfam" id="PF01396">
    <property type="entry name" value="Zn_ribbon_Top1"/>
    <property type="match status" value="1"/>
</dbReference>
<evidence type="ECO:0000256" key="2">
    <source>
        <dbReference type="ARBA" id="ARBA00009446"/>
    </source>
</evidence>
<keyword evidence="18" id="KW-1185">Reference proteome</keyword>
<evidence type="ECO:0000313" key="18">
    <source>
        <dbReference type="Proteomes" id="UP000007875"/>
    </source>
</evidence>
<dbReference type="InterPro" id="IPR013497">
    <property type="entry name" value="Topo_IA_cen"/>
</dbReference>
<feature type="compositionally biased region" description="Polar residues" evidence="13">
    <location>
        <begin position="891"/>
        <end position="904"/>
    </location>
</feature>
<dbReference type="SMART" id="SM00493">
    <property type="entry name" value="TOPRIM"/>
    <property type="match status" value="1"/>
</dbReference>
<dbReference type="InterPro" id="IPR013826">
    <property type="entry name" value="Topo_IA_cen_sub3"/>
</dbReference>